<reference evidence="3" key="1">
    <citation type="journal article" date="2020" name="mSystems">
        <title>Genome- and Community-Level Interaction Insights into Carbon Utilization and Element Cycling Functions of Hydrothermarchaeota in Hydrothermal Sediment.</title>
        <authorList>
            <person name="Zhou Z."/>
            <person name="Liu Y."/>
            <person name="Xu W."/>
            <person name="Pan J."/>
            <person name="Luo Z.H."/>
            <person name="Li M."/>
        </authorList>
    </citation>
    <scope>NUCLEOTIDE SEQUENCE [LARGE SCALE GENOMIC DNA]</scope>
    <source>
        <strain evidence="3">SpSt-289</strain>
    </source>
</reference>
<organism evidence="3">
    <name type="scientific">Caldilinea aerophila</name>
    <dbReference type="NCBI Taxonomy" id="133453"/>
    <lineage>
        <taxon>Bacteria</taxon>
        <taxon>Bacillati</taxon>
        <taxon>Chloroflexota</taxon>
        <taxon>Caldilineae</taxon>
        <taxon>Caldilineales</taxon>
        <taxon>Caldilineaceae</taxon>
        <taxon>Caldilinea</taxon>
    </lineage>
</organism>
<feature type="transmembrane region" description="Helical" evidence="2">
    <location>
        <begin position="32"/>
        <end position="53"/>
    </location>
</feature>
<sequence>MDFATIFFILVGALSVGAAVGVVTSKIAVHSALFLLVHFATLAILYVTLNAQFLAAAQVIIYAGGIVILILFVIMLIGSGPMETRAAYRSWVPYTGLALGVLMLAGISLTVLQMPSAPINPEANQGGVPLVVGLTLYSQNILLVELTAVLLLVALIGALLLARRPKTEESSVSGLRS</sequence>
<comment type="caution">
    <text evidence="3">The sequence shown here is derived from an EMBL/GenBank/DDBJ whole genome shotgun (WGS) entry which is preliminary data.</text>
</comment>
<dbReference type="Pfam" id="PF00499">
    <property type="entry name" value="Oxidored_q3"/>
    <property type="match status" value="1"/>
</dbReference>
<keyword evidence="2" id="KW-1003">Cell membrane</keyword>
<name>A0A7C1FSE4_9CHLR</name>
<feature type="transmembrane region" description="Helical" evidence="2">
    <location>
        <begin position="141"/>
        <end position="162"/>
    </location>
</feature>
<accession>A0A7C1FSE4</accession>
<dbReference type="InterPro" id="IPR042106">
    <property type="entry name" value="Nuo/plastoQ_OxRdtase_6_NuoJ"/>
</dbReference>
<evidence type="ECO:0000256" key="1">
    <source>
        <dbReference type="ARBA" id="ARBA00005698"/>
    </source>
</evidence>
<dbReference type="EMBL" id="DSMG01000038">
    <property type="protein sequence ID" value="HDX30411.1"/>
    <property type="molecule type" value="Genomic_DNA"/>
</dbReference>
<keyword evidence="2" id="KW-0520">NAD</keyword>
<dbReference type="AlphaFoldDB" id="A0A7C1FSE4"/>
<dbReference type="EC" id="7.1.1.-" evidence="2"/>
<evidence type="ECO:0000256" key="2">
    <source>
        <dbReference type="RuleBase" id="RU004429"/>
    </source>
</evidence>
<dbReference type="GO" id="GO:0048038">
    <property type="term" value="F:quinone binding"/>
    <property type="evidence" value="ECO:0007669"/>
    <property type="project" value="UniProtKB-UniRule"/>
</dbReference>
<keyword evidence="2" id="KW-0472">Membrane</keyword>
<dbReference type="GO" id="GO:0005886">
    <property type="term" value="C:plasma membrane"/>
    <property type="evidence" value="ECO:0007669"/>
    <property type="project" value="UniProtKB-SubCell"/>
</dbReference>
<protein>
    <recommendedName>
        <fullName evidence="2">NADH-quinone oxidoreductase subunit J</fullName>
        <ecNumber evidence="2">7.1.1.-</ecNumber>
    </recommendedName>
</protein>
<dbReference type="GO" id="GO:0008137">
    <property type="term" value="F:NADH dehydrogenase (ubiquinone) activity"/>
    <property type="evidence" value="ECO:0007669"/>
    <property type="project" value="UniProtKB-UniRule"/>
</dbReference>
<gene>
    <name evidence="3" type="ORF">ENQ20_02835</name>
</gene>
<evidence type="ECO:0000313" key="3">
    <source>
        <dbReference type="EMBL" id="HDX30411.1"/>
    </source>
</evidence>
<keyword evidence="2" id="KW-0812">Transmembrane</keyword>
<comment type="similarity">
    <text evidence="1 2">Belongs to the complex I subunit 6 family.</text>
</comment>
<dbReference type="PANTHER" id="PTHR33269">
    <property type="entry name" value="NADH-UBIQUINONE OXIDOREDUCTASE CHAIN 6"/>
    <property type="match status" value="1"/>
</dbReference>
<feature type="transmembrane region" description="Helical" evidence="2">
    <location>
        <begin position="6"/>
        <end position="25"/>
    </location>
</feature>
<comment type="catalytic activity">
    <reaction evidence="2">
        <text>a quinone + NADH + 5 H(+)(in) = a quinol + NAD(+) + 4 H(+)(out)</text>
        <dbReference type="Rhea" id="RHEA:57888"/>
        <dbReference type="ChEBI" id="CHEBI:15378"/>
        <dbReference type="ChEBI" id="CHEBI:24646"/>
        <dbReference type="ChEBI" id="CHEBI:57540"/>
        <dbReference type="ChEBI" id="CHEBI:57945"/>
        <dbReference type="ChEBI" id="CHEBI:132124"/>
    </reaction>
</comment>
<keyword evidence="2" id="KW-1133">Transmembrane helix</keyword>
<comment type="subcellular location">
    <subcellularLocation>
        <location evidence="2">Cell membrane</location>
        <topology evidence="2">Multi-pass membrane protein</topology>
    </subcellularLocation>
</comment>
<dbReference type="InterPro" id="IPR001457">
    <property type="entry name" value="NADH_UbQ/plastoQ_OxRdtase_su6"/>
</dbReference>
<comment type="function">
    <text evidence="2">NDH-1 shuttles electrons from NADH, via FMN and iron-sulfur (Fe-S) centers, to quinones in the respiratory chain. Couples the redox reaction to proton translocation (for every two electrons transferred, four hydrogen ions are translocated across the cytoplasmic membrane), and thus conserves the redox energy in a proton gradient.</text>
</comment>
<dbReference type="PANTHER" id="PTHR33269:SF17">
    <property type="entry name" value="NADH-UBIQUINONE OXIDOREDUCTASE CHAIN 6"/>
    <property type="match status" value="1"/>
</dbReference>
<feature type="transmembrane region" description="Helical" evidence="2">
    <location>
        <begin position="59"/>
        <end position="79"/>
    </location>
</feature>
<proteinExistence type="inferred from homology"/>
<feature type="transmembrane region" description="Helical" evidence="2">
    <location>
        <begin position="91"/>
        <end position="112"/>
    </location>
</feature>
<dbReference type="Gene3D" id="1.20.120.1200">
    <property type="entry name" value="NADH-ubiquinone/plastoquinone oxidoreductase chain 6, subunit NuoJ"/>
    <property type="match status" value="1"/>
</dbReference>
<keyword evidence="2" id="KW-0874">Quinone</keyword>